<evidence type="ECO:0000259" key="3">
    <source>
        <dbReference type="Pfam" id="PF01205"/>
    </source>
</evidence>
<feature type="compositionally biased region" description="Polar residues" evidence="2">
    <location>
        <begin position="1"/>
        <end position="13"/>
    </location>
</feature>
<feature type="domain" description="Impact N-terminal" evidence="3">
    <location>
        <begin position="29"/>
        <end position="136"/>
    </location>
</feature>
<evidence type="ECO:0000313" key="5">
    <source>
        <dbReference type="Proteomes" id="UP000271272"/>
    </source>
</evidence>
<dbReference type="EMBL" id="RQZC01000004">
    <property type="protein sequence ID" value="RRD29891.1"/>
    <property type="molecule type" value="Genomic_DNA"/>
</dbReference>
<evidence type="ECO:0000313" key="4">
    <source>
        <dbReference type="EMBL" id="RRD29891.1"/>
    </source>
</evidence>
<keyword evidence="5" id="KW-1185">Reference proteome</keyword>
<dbReference type="InterPro" id="IPR023582">
    <property type="entry name" value="Impact"/>
</dbReference>
<dbReference type="Proteomes" id="UP000271272">
    <property type="component" value="Unassembled WGS sequence"/>
</dbReference>
<gene>
    <name evidence="4" type="ORF">EII10_04100</name>
</gene>
<dbReference type="InterPro" id="IPR036956">
    <property type="entry name" value="Impact_N_sf"/>
</dbReference>
<dbReference type="AlphaFoldDB" id="A0A3P1V6X1"/>
<comment type="similarity">
    <text evidence="1">Belongs to the IMPACT family.</text>
</comment>
<evidence type="ECO:0000256" key="1">
    <source>
        <dbReference type="ARBA" id="ARBA00007665"/>
    </source>
</evidence>
<dbReference type="InterPro" id="IPR001498">
    <property type="entry name" value="Impact_N"/>
</dbReference>
<dbReference type="GO" id="GO:0005737">
    <property type="term" value="C:cytoplasm"/>
    <property type="evidence" value="ECO:0007669"/>
    <property type="project" value="TreeGrafter"/>
</dbReference>
<dbReference type="RefSeq" id="WP_124933254.1">
    <property type="nucleotide sequence ID" value="NZ_RQZC01000004.1"/>
</dbReference>
<accession>A0A3P1V6X1</accession>
<comment type="caution">
    <text evidence="4">The sequence shown here is derived from an EMBL/GenBank/DDBJ whole genome shotgun (WGS) entry which is preliminary data.</text>
</comment>
<organism evidence="4 5">
    <name type="scientific">Actinomyces bowdenii</name>
    <dbReference type="NCBI Taxonomy" id="131109"/>
    <lineage>
        <taxon>Bacteria</taxon>
        <taxon>Bacillati</taxon>
        <taxon>Actinomycetota</taxon>
        <taxon>Actinomycetes</taxon>
        <taxon>Actinomycetales</taxon>
        <taxon>Actinomycetaceae</taxon>
        <taxon>Actinomyces</taxon>
    </lineage>
</organism>
<dbReference type="PANTHER" id="PTHR16301:SF20">
    <property type="entry name" value="IMPACT FAMILY MEMBER YIGZ"/>
    <property type="match status" value="1"/>
</dbReference>
<evidence type="ECO:0000256" key="2">
    <source>
        <dbReference type="SAM" id="MobiDB-lite"/>
    </source>
</evidence>
<proteinExistence type="inferred from homology"/>
<dbReference type="InterPro" id="IPR020568">
    <property type="entry name" value="Ribosomal_Su5_D2-typ_SF"/>
</dbReference>
<dbReference type="SUPFAM" id="SSF54211">
    <property type="entry name" value="Ribosomal protein S5 domain 2-like"/>
    <property type="match status" value="1"/>
</dbReference>
<dbReference type="Pfam" id="PF01205">
    <property type="entry name" value="Impact_N"/>
    <property type="match status" value="1"/>
</dbReference>
<sequence>MSLHQVSEPSPSCLTPARADQPEIGLEVKRSRFLGRAARAESEEEARAFIARIRSTYPDARHHCSAFILAPQGAQPVERSSDDGEPSGTAGQPMLEVLRASGAVNAAVVVTRYFGGTLLGTGGLVRAYSETAARALAAASWVEQRRAHLWEVRVPLAQAGRLEAELRALPPREGIGLEETIWGPTHAVLTLTSACPDAAVLTEALASRTQGRAVPEPAGSRLIETPTAAPATVTR</sequence>
<name>A0A3P1V6X1_9ACTO</name>
<reference evidence="4 5" key="1">
    <citation type="submission" date="2018-11" db="EMBL/GenBank/DDBJ databases">
        <title>Genomes From Bacteria Associated with the Canine Oral Cavity: a Test Case for Automated Genome-Based Taxonomic Assignment.</title>
        <authorList>
            <person name="Coil D.A."/>
            <person name="Jospin G."/>
            <person name="Darling A.E."/>
            <person name="Wallis C."/>
            <person name="Davis I.J."/>
            <person name="Harris S."/>
            <person name="Eisen J.A."/>
            <person name="Holcombe L.J."/>
            <person name="O'Flynn C."/>
        </authorList>
    </citation>
    <scope>NUCLEOTIDE SEQUENCE [LARGE SCALE GENOMIC DNA]</scope>
    <source>
        <strain evidence="4 5">OH5050</strain>
    </source>
</reference>
<dbReference type="GO" id="GO:0006446">
    <property type="term" value="P:regulation of translational initiation"/>
    <property type="evidence" value="ECO:0007669"/>
    <property type="project" value="TreeGrafter"/>
</dbReference>
<dbReference type="Gene3D" id="3.30.230.30">
    <property type="entry name" value="Impact, N-terminal domain"/>
    <property type="match status" value="1"/>
</dbReference>
<dbReference type="OrthoDB" id="9813771at2"/>
<dbReference type="PANTHER" id="PTHR16301">
    <property type="entry name" value="IMPACT-RELATED"/>
    <property type="match status" value="1"/>
</dbReference>
<protein>
    <submittedName>
        <fullName evidence="4">YigZ family protein</fullName>
    </submittedName>
</protein>
<feature type="region of interest" description="Disordered" evidence="2">
    <location>
        <begin position="1"/>
        <end position="20"/>
    </location>
</feature>
<feature type="region of interest" description="Disordered" evidence="2">
    <location>
        <begin position="210"/>
        <end position="235"/>
    </location>
</feature>